<sequence length="107" mass="11714">MYDCHFSDTTISNDAHPVIRPHRPASTSLPATPGFRRARLTLAAPAGLAALQLNKAFAAASSLGLALVQHDNGQIDVLDLGLEEALLFARRFPELLVRYEPARPWVR</sequence>
<comment type="caution">
    <text evidence="1">The sequence shown here is derived from an EMBL/GenBank/DDBJ whole genome shotgun (WGS) entry which is preliminary data.</text>
</comment>
<protein>
    <submittedName>
        <fullName evidence="1">Uncharacterized protein</fullName>
    </submittedName>
</protein>
<dbReference type="EMBL" id="JADFUA010000010">
    <property type="protein sequence ID" value="MBE9610524.1"/>
    <property type="molecule type" value="Genomic_DNA"/>
</dbReference>
<gene>
    <name evidence="1" type="ORF">INR99_14375</name>
</gene>
<name>A0A8J7KGM4_9NEIS</name>
<accession>A0A8J7KGM4</accession>
<evidence type="ECO:0000313" key="1">
    <source>
        <dbReference type="EMBL" id="MBE9610524.1"/>
    </source>
</evidence>
<dbReference type="Proteomes" id="UP000604481">
    <property type="component" value="Unassembled WGS sequence"/>
</dbReference>
<organism evidence="1 2">
    <name type="scientific">Chitinilyticum piscinae</name>
    <dbReference type="NCBI Taxonomy" id="2866724"/>
    <lineage>
        <taxon>Bacteria</taxon>
        <taxon>Pseudomonadati</taxon>
        <taxon>Pseudomonadota</taxon>
        <taxon>Betaproteobacteria</taxon>
        <taxon>Neisseriales</taxon>
        <taxon>Chitinibacteraceae</taxon>
        <taxon>Chitinilyticum</taxon>
    </lineage>
</organism>
<reference evidence="1 2" key="1">
    <citation type="submission" date="2020-10" db="EMBL/GenBank/DDBJ databases">
        <title>The genome sequence of Chitinilyticum litopenaei 4Y14.</title>
        <authorList>
            <person name="Liu Y."/>
        </authorList>
    </citation>
    <scope>NUCLEOTIDE SEQUENCE [LARGE SCALE GENOMIC DNA]</scope>
    <source>
        <strain evidence="1 2">4Y14</strain>
    </source>
</reference>
<dbReference type="RefSeq" id="WP_194117070.1">
    <property type="nucleotide sequence ID" value="NZ_JADFUA010000010.1"/>
</dbReference>
<proteinExistence type="predicted"/>
<evidence type="ECO:0000313" key="2">
    <source>
        <dbReference type="Proteomes" id="UP000604481"/>
    </source>
</evidence>
<dbReference type="AlphaFoldDB" id="A0A8J7KGM4"/>
<keyword evidence="2" id="KW-1185">Reference proteome</keyword>